<dbReference type="Pfam" id="PF17917">
    <property type="entry name" value="RT_RNaseH"/>
    <property type="match status" value="1"/>
</dbReference>
<evidence type="ECO:0000256" key="1">
    <source>
        <dbReference type="ARBA" id="ARBA00012493"/>
    </source>
</evidence>
<dbReference type="AlphaFoldDB" id="A0A8B8L721"/>
<keyword evidence="9" id="KW-1185">Reference proteome</keyword>
<keyword evidence="4" id="KW-0540">Nuclease</keyword>
<keyword evidence="2" id="KW-0808">Transferase</keyword>
<evidence type="ECO:0000256" key="7">
    <source>
        <dbReference type="ARBA" id="ARBA00022918"/>
    </source>
</evidence>
<keyword evidence="3" id="KW-0548">Nucleotidyltransferase</keyword>
<dbReference type="Pfam" id="PF17921">
    <property type="entry name" value="Integrase_H2C2"/>
    <property type="match status" value="1"/>
</dbReference>
<sequence length="954" mass="108151">MGRNVSAIIQPSIPPKCKDSGTFTIPCIIGNKEISQAMLDLGASINVMPKSIYQSLCIGELKSTGVVIQLANRSTTHLEGVLEDVLVRVNELIFPADFYVLDMEDDFHANQPTLILGRPFLKTAKTKIDMHSGTLSMEFGDSKVHFNMFEAMRYPPEEHSIFHIDIIDSLVDNVHEHLLDDFPEIIGFKNEFQCSDCDGIHQNCAVCAEIDVCLHDSNFENSVSISAVPVPVPTISASIFSKNSITGAEIKPSEATQKLAPSILEPPSLELKPLPENLKYAFLAPNEKLPVIIAKDLLPEQEEKLLNILKQNMKAIGWTLADIPGINPSTCMHRIQLEEGVKPVRQPQRRLYPLILDVVKKEVSKLLATRIIYPISDSKWVSPIQLVLKKSGITVVKNSKEELVNRTIASLMGFLAISRFILHQRIKKRPPLLVHSALLHTGGCPLVYGTPQGVVLGHVISSEGILVDTAKIDIIASLPYPICVQEVRSFLGHTGFYRRFIQDFSKIALSLSKLLQKEIDFQFDDDCRRAFDKLKQHLVFAPVLQPLNWEYPFELMCDASNLAVGAILSQRVGKVPHIIAYASRTLDSTQANYTTTEKELLTIIFALDKFRTYLLGTKVTVFSDHAALKFLLKKPDAKPILIRWMLLLQEFDIEIKDKSGAENLVADHLSQIPQTLEPLPSHQIEKLKSEAKYYVWDDPYLWRMCSDQVIRRCVHELEIPSILQFCHTLAYEGHFGPQRTARKVLDSGFYWPTLFRDAYTFCKSCAQCQKIGSISRRNEMPQQPLLFCLECPIISDQGSHFCNRNMEALLKKYGVTHKVSTPYHPQINGQAETGTHRKLQLQELEEIRMEAYENSHLYKEKTKFIHDKMLLRKEFSIGQKVLLYNSRLKLFSGKLCYRWLGPYIVTKIFPYGAVRILEPTTNKAFIVNGHRLKPFHEDIPLEIEEVRLLAATYT</sequence>
<keyword evidence="6" id="KW-0378">Hydrolase</keyword>
<feature type="domain" description="Integrase catalytic" evidence="8">
    <location>
        <begin position="793"/>
        <end position="832"/>
    </location>
</feature>
<dbReference type="Proteomes" id="UP000694853">
    <property type="component" value="Unplaced"/>
</dbReference>
<dbReference type="GO" id="GO:0004519">
    <property type="term" value="F:endonuclease activity"/>
    <property type="evidence" value="ECO:0007669"/>
    <property type="project" value="UniProtKB-KW"/>
</dbReference>
<dbReference type="InterPro" id="IPR041588">
    <property type="entry name" value="Integrase_H2C2"/>
</dbReference>
<evidence type="ECO:0000313" key="9">
    <source>
        <dbReference type="Proteomes" id="UP000694853"/>
    </source>
</evidence>
<dbReference type="InterPro" id="IPR050951">
    <property type="entry name" value="Retrovirus_Pol_polyprotein"/>
</dbReference>
<protein>
    <recommendedName>
        <fullName evidence="1">RNA-directed DNA polymerase</fullName>
        <ecNumber evidence="1">2.7.7.49</ecNumber>
    </recommendedName>
</protein>
<dbReference type="SUPFAM" id="SSF50630">
    <property type="entry name" value="Acid proteases"/>
    <property type="match status" value="1"/>
</dbReference>
<evidence type="ECO:0000256" key="4">
    <source>
        <dbReference type="ARBA" id="ARBA00022722"/>
    </source>
</evidence>
<dbReference type="SUPFAM" id="SSF53098">
    <property type="entry name" value="Ribonuclease H-like"/>
    <property type="match status" value="1"/>
</dbReference>
<evidence type="ECO:0000256" key="3">
    <source>
        <dbReference type="ARBA" id="ARBA00022695"/>
    </source>
</evidence>
<dbReference type="GO" id="GO:0016787">
    <property type="term" value="F:hydrolase activity"/>
    <property type="evidence" value="ECO:0007669"/>
    <property type="project" value="UniProtKB-KW"/>
</dbReference>
<dbReference type="InterPro" id="IPR041373">
    <property type="entry name" value="RT_RNaseH"/>
</dbReference>
<dbReference type="Gene3D" id="1.10.340.70">
    <property type="match status" value="1"/>
</dbReference>
<dbReference type="EC" id="2.7.7.49" evidence="1"/>
<dbReference type="FunFam" id="3.30.70.270:FF:000020">
    <property type="entry name" value="Transposon Tf2-6 polyprotein-like Protein"/>
    <property type="match status" value="1"/>
</dbReference>
<dbReference type="PROSITE" id="PS50994">
    <property type="entry name" value="INTEGRASE"/>
    <property type="match status" value="1"/>
</dbReference>
<dbReference type="InterPro" id="IPR036397">
    <property type="entry name" value="RNaseH_sf"/>
</dbReference>
<dbReference type="SUPFAM" id="SSF56672">
    <property type="entry name" value="DNA/RNA polymerases"/>
    <property type="match status" value="1"/>
</dbReference>
<dbReference type="RefSeq" id="XP_027351173.1">
    <property type="nucleotide sequence ID" value="XM_027495372.1"/>
</dbReference>
<evidence type="ECO:0000256" key="5">
    <source>
        <dbReference type="ARBA" id="ARBA00022759"/>
    </source>
</evidence>
<dbReference type="GO" id="GO:0003964">
    <property type="term" value="F:RNA-directed DNA polymerase activity"/>
    <property type="evidence" value="ECO:0007669"/>
    <property type="project" value="UniProtKB-KW"/>
</dbReference>
<name>A0A8B8L721_ABRPR</name>
<reference evidence="9" key="1">
    <citation type="journal article" date="2019" name="Toxins">
        <title>Detection of Abrin-Like and Prepropulchellin-Like Toxin Genes and Transcripts Using Whole Genome Sequencing and Full-Length Transcript Sequencing of Abrus precatorius.</title>
        <authorList>
            <person name="Hovde B.T."/>
            <person name="Daligault H.E."/>
            <person name="Hanschen E.R."/>
            <person name="Kunde Y.A."/>
            <person name="Johnson M.B."/>
            <person name="Starkenburg S.R."/>
            <person name="Johnson S.L."/>
        </authorList>
    </citation>
    <scope>NUCLEOTIDE SEQUENCE [LARGE SCALE GENOMIC DNA]</scope>
</reference>
<dbReference type="OrthoDB" id="1432310at2759"/>
<dbReference type="GO" id="GO:0003676">
    <property type="term" value="F:nucleic acid binding"/>
    <property type="evidence" value="ECO:0007669"/>
    <property type="project" value="InterPro"/>
</dbReference>
<gene>
    <name evidence="10" type="primary">LOC113862282</name>
</gene>
<dbReference type="Gene3D" id="3.10.10.10">
    <property type="entry name" value="HIV Type 1 Reverse Transcriptase, subunit A, domain 1"/>
    <property type="match status" value="1"/>
</dbReference>
<dbReference type="InterPro" id="IPR012337">
    <property type="entry name" value="RNaseH-like_sf"/>
</dbReference>
<dbReference type="GeneID" id="113862282"/>
<dbReference type="InterPro" id="IPR043128">
    <property type="entry name" value="Rev_trsase/Diguanyl_cyclase"/>
</dbReference>
<proteinExistence type="predicted"/>
<dbReference type="InterPro" id="IPR021109">
    <property type="entry name" value="Peptidase_aspartic_dom_sf"/>
</dbReference>
<evidence type="ECO:0000256" key="2">
    <source>
        <dbReference type="ARBA" id="ARBA00022679"/>
    </source>
</evidence>
<dbReference type="GO" id="GO:0015074">
    <property type="term" value="P:DNA integration"/>
    <property type="evidence" value="ECO:0007669"/>
    <property type="project" value="InterPro"/>
</dbReference>
<accession>A0A8B8L721</accession>
<dbReference type="PANTHER" id="PTHR37984">
    <property type="entry name" value="PROTEIN CBG26694"/>
    <property type="match status" value="1"/>
</dbReference>
<dbReference type="KEGG" id="aprc:113862282"/>
<dbReference type="Gene3D" id="3.30.420.10">
    <property type="entry name" value="Ribonuclease H-like superfamily/Ribonuclease H"/>
    <property type="match status" value="1"/>
</dbReference>
<dbReference type="PANTHER" id="PTHR37984:SF5">
    <property type="entry name" value="PROTEIN NYNRIN-LIKE"/>
    <property type="match status" value="1"/>
</dbReference>
<dbReference type="InterPro" id="IPR001584">
    <property type="entry name" value="Integrase_cat-core"/>
</dbReference>
<dbReference type="Gene3D" id="3.30.70.270">
    <property type="match status" value="1"/>
</dbReference>
<dbReference type="InterPro" id="IPR043502">
    <property type="entry name" value="DNA/RNA_pol_sf"/>
</dbReference>
<evidence type="ECO:0000313" key="10">
    <source>
        <dbReference type="RefSeq" id="XP_027351173.1"/>
    </source>
</evidence>
<reference evidence="10" key="2">
    <citation type="submission" date="2025-08" db="UniProtKB">
        <authorList>
            <consortium name="RefSeq"/>
        </authorList>
    </citation>
    <scope>IDENTIFICATION</scope>
    <source>
        <tissue evidence="10">Young leaves</tissue>
    </source>
</reference>
<dbReference type="CDD" id="cd00303">
    <property type="entry name" value="retropepsin_like"/>
    <property type="match status" value="1"/>
</dbReference>
<dbReference type="Gene3D" id="2.40.70.10">
    <property type="entry name" value="Acid Proteases"/>
    <property type="match status" value="1"/>
</dbReference>
<keyword evidence="5" id="KW-0255">Endonuclease</keyword>
<keyword evidence="7" id="KW-0695">RNA-directed DNA polymerase</keyword>
<dbReference type="CDD" id="cd09274">
    <property type="entry name" value="RNase_HI_RT_Ty3"/>
    <property type="match status" value="1"/>
</dbReference>
<evidence type="ECO:0000259" key="8">
    <source>
        <dbReference type="PROSITE" id="PS50994"/>
    </source>
</evidence>
<evidence type="ECO:0000256" key="6">
    <source>
        <dbReference type="ARBA" id="ARBA00022801"/>
    </source>
</evidence>
<organism evidence="9 10">
    <name type="scientific">Abrus precatorius</name>
    <name type="common">Indian licorice</name>
    <name type="synonym">Glycine abrus</name>
    <dbReference type="NCBI Taxonomy" id="3816"/>
    <lineage>
        <taxon>Eukaryota</taxon>
        <taxon>Viridiplantae</taxon>
        <taxon>Streptophyta</taxon>
        <taxon>Embryophyta</taxon>
        <taxon>Tracheophyta</taxon>
        <taxon>Spermatophyta</taxon>
        <taxon>Magnoliopsida</taxon>
        <taxon>eudicotyledons</taxon>
        <taxon>Gunneridae</taxon>
        <taxon>Pentapetalae</taxon>
        <taxon>rosids</taxon>
        <taxon>fabids</taxon>
        <taxon>Fabales</taxon>
        <taxon>Fabaceae</taxon>
        <taxon>Papilionoideae</taxon>
        <taxon>50 kb inversion clade</taxon>
        <taxon>NPAAA clade</taxon>
        <taxon>indigoferoid/millettioid clade</taxon>
        <taxon>Abreae</taxon>
        <taxon>Abrus</taxon>
    </lineage>
</organism>